<dbReference type="RefSeq" id="WP_104643707.1">
    <property type="nucleotide sequence ID" value="NZ_AQGW01000025.1"/>
</dbReference>
<dbReference type="Proteomes" id="UP000238288">
    <property type="component" value="Chromosome PCAR9b"/>
</dbReference>
<proteinExistence type="predicted"/>
<feature type="transmembrane region" description="Helical" evidence="1">
    <location>
        <begin position="76"/>
        <end position="95"/>
    </location>
</feature>
<evidence type="ECO:0000256" key="1">
    <source>
        <dbReference type="SAM" id="Phobius"/>
    </source>
</evidence>
<feature type="transmembrane region" description="Helical" evidence="1">
    <location>
        <begin position="150"/>
        <end position="167"/>
    </location>
</feature>
<reference evidence="4 5" key="2">
    <citation type="submission" date="2017-11" db="EMBL/GenBank/DDBJ databases">
        <authorList>
            <person name="Han C.G."/>
        </authorList>
    </citation>
    <scope>NUCLEOTIDE SEQUENCE [LARGE SCALE GENOMIC DNA]</scope>
    <source>
        <strain evidence="5">ATCC 43555</strain>
        <strain evidence="4">ATCC43555</strain>
    </source>
</reference>
<evidence type="ECO:0000259" key="2">
    <source>
        <dbReference type="Pfam" id="PF07786"/>
    </source>
</evidence>
<evidence type="ECO:0000313" key="3">
    <source>
        <dbReference type="EMBL" id="MBE0384112.1"/>
    </source>
</evidence>
<dbReference type="InterPro" id="IPR012429">
    <property type="entry name" value="HGSNAT_cat"/>
</dbReference>
<keyword evidence="1" id="KW-0812">Transmembrane</keyword>
<dbReference type="GeneID" id="93665221"/>
<dbReference type="Proteomes" id="UP000615003">
    <property type="component" value="Unassembled WGS sequence"/>
</dbReference>
<feature type="transmembrane region" description="Helical" evidence="1">
    <location>
        <begin position="120"/>
        <end position="143"/>
    </location>
</feature>
<feature type="transmembrane region" description="Helical" evidence="1">
    <location>
        <begin position="297"/>
        <end position="315"/>
    </location>
</feature>
<keyword evidence="1" id="KW-1133">Transmembrane helix</keyword>
<feature type="transmembrane region" description="Helical" evidence="1">
    <location>
        <begin position="41"/>
        <end position="64"/>
    </location>
</feature>
<protein>
    <recommendedName>
        <fullName evidence="2">Heparan-alpha-glucosaminide N-acetyltransferase catalytic domain-containing protein</fullName>
    </recommendedName>
</protein>
<feature type="transmembrane region" description="Helical" evidence="1">
    <location>
        <begin position="187"/>
        <end position="206"/>
    </location>
</feature>
<feature type="transmembrane region" description="Helical" evidence="1">
    <location>
        <begin position="12"/>
        <end position="29"/>
    </location>
</feature>
<organism evidence="4 5">
    <name type="scientific">Pseudoalteromonas carrageenovora IAM 12662</name>
    <dbReference type="NCBI Taxonomy" id="1314868"/>
    <lineage>
        <taxon>Bacteria</taxon>
        <taxon>Pseudomonadati</taxon>
        <taxon>Pseudomonadota</taxon>
        <taxon>Gammaproteobacteria</taxon>
        <taxon>Alteromonadales</taxon>
        <taxon>Pseudoalteromonadaceae</taxon>
        <taxon>Pseudoalteromonas</taxon>
    </lineage>
</organism>
<evidence type="ECO:0000313" key="4">
    <source>
        <dbReference type="EMBL" id="SOU42514.1"/>
    </source>
</evidence>
<keyword evidence="1" id="KW-0472">Membrane</keyword>
<gene>
    <name evidence="4" type="ORF">PCAR9_B0026</name>
    <name evidence="3" type="ORF">PCARR_b0030</name>
</gene>
<feature type="transmembrane region" description="Helical" evidence="1">
    <location>
        <begin position="218"/>
        <end position="241"/>
    </location>
</feature>
<feature type="transmembrane region" description="Helical" evidence="1">
    <location>
        <begin position="253"/>
        <end position="276"/>
    </location>
</feature>
<accession>A0A2K4XDZ9</accession>
<reference evidence="3 6" key="1">
    <citation type="submission" date="2015-06" db="EMBL/GenBank/DDBJ databases">
        <title>Genome sequence of Pseudoalteromonas carrageenovora.</title>
        <authorList>
            <person name="Xie B.-B."/>
            <person name="Rong J.-C."/>
            <person name="Qin Q.-L."/>
            <person name="Zhang Y.-Z."/>
        </authorList>
    </citation>
    <scope>NUCLEOTIDE SEQUENCE [LARGE SCALE GENOMIC DNA]</scope>
    <source>
        <strain evidence="3 6">IAM 12662</strain>
    </source>
</reference>
<evidence type="ECO:0000313" key="5">
    <source>
        <dbReference type="Proteomes" id="UP000238288"/>
    </source>
</evidence>
<keyword evidence="6" id="KW-1185">Reference proteome</keyword>
<dbReference type="OrthoDB" id="2521581at2"/>
<evidence type="ECO:0000313" key="6">
    <source>
        <dbReference type="Proteomes" id="UP000615003"/>
    </source>
</evidence>
<dbReference type="AlphaFoldDB" id="A0A2K4XDZ9"/>
<dbReference type="EMBL" id="AQGW01000025">
    <property type="protein sequence ID" value="MBE0384112.1"/>
    <property type="molecule type" value="Genomic_DNA"/>
</dbReference>
<feature type="transmembrane region" description="Helical" evidence="1">
    <location>
        <begin position="321"/>
        <end position="342"/>
    </location>
</feature>
<dbReference type="Pfam" id="PF07786">
    <property type="entry name" value="HGSNAT_cat"/>
    <property type="match status" value="1"/>
</dbReference>
<sequence length="359" mass="39959">MNTRLKTIDLARGASVFIMILVHTLWMYSSTTLQSESLFGAVIHILGKGTASFLVAMGLSLALSRRQTPMLLIKRGIQLLLLAYLMNAAKFWLPIEVFNTMPEAFINAYGWQSPLSAGQLQFMVLTGDILQLAGVSLVLFGALNIARWKTTWIACLAVAIALVSQFVRGQQFALSPYISDLFFANNYQVYFPVFPWISAILTGYVLGRLYINSQHNAAYLFSVCAKLGAALLVIGSAWLFIDFNGQFGNFFHLNGGGIIYLIGLNLCALALIEYAIANKFNGPITRALLYASKHVTALYIIQWVLICWFMGVFGYHTQSLWPTLCLMVLMSLLTFAVHKVYLQAKQTILAIKQKPKRIA</sequence>
<feature type="domain" description="Heparan-alpha-glucosaminide N-acetyltransferase catalytic" evidence="2">
    <location>
        <begin position="4"/>
        <end position="240"/>
    </location>
</feature>
<name>A0A2K4XDZ9_PSEVC</name>
<dbReference type="EMBL" id="LT965929">
    <property type="protein sequence ID" value="SOU42514.1"/>
    <property type="molecule type" value="Genomic_DNA"/>
</dbReference>